<gene>
    <name evidence="1" type="ORF">U473_11075</name>
</gene>
<dbReference type="AlphaFoldDB" id="A0A135L654"/>
<evidence type="ECO:0000313" key="1">
    <source>
        <dbReference type="EMBL" id="KXG44495.1"/>
    </source>
</evidence>
<evidence type="ECO:0000313" key="2">
    <source>
        <dbReference type="Proteomes" id="UP000070352"/>
    </source>
</evidence>
<protein>
    <submittedName>
        <fullName evidence="1">Uncharacterized protein</fullName>
    </submittedName>
</protein>
<dbReference type="Proteomes" id="UP000070352">
    <property type="component" value="Unassembled WGS sequence"/>
</dbReference>
<comment type="caution">
    <text evidence="1">The sequence shown here is derived from an EMBL/GenBank/DDBJ whole genome shotgun (WGS) entry which is preliminary data.</text>
</comment>
<dbReference type="EMBL" id="LSKU01000001">
    <property type="protein sequence ID" value="KXG44495.1"/>
    <property type="molecule type" value="Genomic_DNA"/>
</dbReference>
<proteinExistence type="predicted"/>
<name>A0A135L654_9BACI</name>
<organism evidence="1 2">
    <name type="scientific">Tepidibacillus decaturensis</name>
    <dbReference type="NCBI Taxonomy" id="1413211"/>
    <lineage>
        <taxon>Bacteria</taxon>
        <taxon>Bacillati</taxon>
        <taxon>Bacillota</taxon>
        <taxon>Bacilli</taxon>
        <taxon>Bacillales</taxon>
        <taxon>Bacillaceae</taxon>
        <taxon>Tepidibacillus</taxon>
    </lineage>
</organism>
<sequence>MRKKSRYGRPVELNYAAMIYSLIARITEHIPFIKDLVKRLKNDIVFRFEKKIEDQLAVPLAELRAKIPQDPQWGIKKNCEGKNVFWFGYKGHLAVGANGTSSRYCL</sequence>
<reference evidence="1 2" key="1">
    <citation type="submission" date="2016-02" db="EMBL/GenBank/DDBJ databases">
        <title>Draft Genome for Tepidibacillus decaturensis nov. sp. Strain Z9, an Anaerobic, Moderately Thermophilic and Heterotrophic Bacterium from Deep Subsurface of the Illinois Basin, USA.</title>
        <authorList>
            <person name="Dong Y."/>
            <person name="Chang J.Y."/>
            <person name="Sanford R."/>
            <person name="Fouke B.W."/>
        </authorList>
    </citation>
    <scope>NUCLEOTIDE SEQUENCE [LARGE SCALE GENOMIC DNA]</scope>
    <source>
        <strain evidence="1 2">Z9</strain>
    </source>
</reference>
<accession>A0A135L654</accession>
<keyword evidence="2" id="KW-1185">Reference proteome</keyword>